<keyword evidence="4" id="KW-1185">Reference proteome</keyword>
<protein>
    <submittedName>
        <fullName evidence="3">Uncharacterized protein</fullName>
    </submittedName>
</protein>
<evidence type="ECO:0000256" key="1">
    <source>
        <dbReference type="ARBA" id="ARBA00008720"/>
    </source>
</evidence>
<gene>
    <name evidence="3" type="ordered locus">MYPU_6730</name>
</gene>
<dbReference type="PIR" id="A99596">
    <property type="entry name" value="A99596"/>
</dbReference>
<sequence length="79" mass="9095">MKIMKKSNDLVENREKIIELFEKFGLLLSKGQKLTLELYLIEDLSMNEIADELSISKSAVHDSIKKGVQKLFAIQEKLE</sequence>
<comment type="function">
    <text evidence="2">Might take part in the signal recognition particle (SRP) pathway. This is inferred from the conservation of its genetic proximity to ftsY/ffh. May be a regulatory protein.</text>
</comment>
<dbReference type="PANTHER" id="PTHR40083">
    <property type="entry name" value="UPF0122 PROTEIN CBO2450/CLC_2298"/>
    <property type="match status" value="1"/>
</dbReference>
<dbReference type="AlphaFoldDB" id="Q98PP6"/>
<reference evidence="3 4" key="1">
    <citation type="journal article" date="2001" name="Nucleic Acids Res.">
        <title>The complete genome sequence of the murine respiratory pathogen Mycoplasma pulmonis.</title>
        <authorList>
            <person name="Chambaud I."/>
            <person name="Heilig R."/>
            <person name="Ferris S."/>
            <person name="Barbe V."/>
            <person name="Samson D."/>
            <person name="Galisson F."/>
            <person name="Moszer I."/>
            <person name="Dybvig K."/>
            <person name="Wroblewski H."/>
            <person name="Viari A."/>
            <person name="Rocha E.P.C."/>
            <person name="Blanchard A."/>
        </authorList>
    </citation>
    <scope>NUCLEOTIDE SEQUENCE [LARGE SCALE GENOMIC DNA]</scope>
    <source>
        <strain evidence="3 4">UAB CTIP</strain>
    </source>
</reference>
<name>Q98PP6_MYCPU</name>
<dbReference type="Gene3D" id="1.10.10.10">
    <property type="entry name" value="Winged helix-like DNA-binding domain superfamily/Winged helix DNA-binding domain"/>
    <property type="match status" value="1"/>
</dbReference>
<evidence type="ECO:0000313" key="4">
    <source>
        <dbReference type="Proteomes" id="UP000000528"/>
    </source>
</evidence>
<dbReference type="InterPro" id="IPR007394">
    <property type="entry name" value="UPF0122"/>
</dbReference>
<evidence type="ECO:0000313" key="3">
    <source>
        <dbReference type="EMBL" id="CAC13846.1"/>
    </source>
</evidence>
<accession>Q98PP6</accession>
<organism evidence="4">
    <name type="scientific">Mycoplasmopsis pulmonis (strain UAB CTIP)</name>
    <name type="common">Mycoplasma pulmonis</name>
    <dbReference type="NCBI Taxonomy" id="272635"/>
    <lineage>
        <taxon>Bacteria</taxon>
        <taxon>Bacillati</taxon>
        <taxon>Mycoplasmatota</taxon>
        <taxon>Mycoplasmoidales</taxon>
        <taxon>Metamycoplasmataceae</taxon>
        <taxon>Mycoplasmopsis</taxon>
    </lineage>
</organism>
<dbReference type="InterPro" id="IPR036388">
    <property type="entry name" value="WH-like_DNA-bd_sf"/>
</dbReference>
<proteinExistence type="inferred from homology"/>
<dbReference type="SUPFAM" id="SSF88659">
    <property type="entry name" value="Sigma3 and sigma4 domains of RNA polymerase sigma factors"/>
    <property type="match status" value="1"/>
</dbReference>
<dbReference type="Proteomes" id="UP000000528">
    <property type="component" value="Chromosome"/>
</dbReference>
<comment type="similarity">
    <text evidence="1">Belongs to the UPF0122 family.</text>
</comment>
<dbReference type="InterPro" id="IPR013324">
    <property type="entry name" value="RNA_pol_sigma_r3/r4-like"/>
</dbReference>
<dbReference type="EMBL" id="AL445565">
    <property type="protein sequence ID" value="CAC13846.1"/>
    <property type="molecule type" value="Genomic_DNA"/>
</dbReference>
<dbReference type="HOGENOM" id="CLU_129218_2_0_14"/>
<dbReference type="Pfam" id="PF04297">
    <property type="entry name" value="UPF0122"/>
    <property type="match status" value="1"/>
</dbReference>
<dbReference type="PANTHER" id="PTHR40083:SF1">
    <property type="entry name" value="UPF0122 PROTEIN YLXM"/>
    <property type="match status" value="1"/>
</dbReference>
<dbReference type="KEGG" id="mpu:MYPU_6730"/>
<dbReference type="STRING" id="272635.gene:17577283"/>
<evidence type="ECO:0000256" key="2">
    <source>
        <dbReference type="ARBA" id="ARBA00024764"/>
    </source>
</evidence>
<dbReference type="BioCyc" id="MPUL272635:G1GT6-685-MONOMER"/>